<organism evidence="1 2">
    <name type="scientific">Racocetra persica</name>
    <dbReference type="NCBI Taxonomy" id="160502"/>
    <lineage>
        <taxon>Eukaryota</taxon>
        <taxon>Fungi</taxon>
        <taxon>Fungi incertae sedis</taxon>
        <taxon>Mucoromycota</taxon>
        <taxon>Glomeromycotina</taxon>
        <taxon>Glomeromycetes</taxon>
        <taxon>Diversisporales</taxon>
        <taxon>Gigasporaceae</taxon>
        <taxon>Racocetra</taxon>
    </lineage>
</organism>
<keyword evidence="2" id="KW-1185">Reference proteome</keyword>
<dbReference type="Proteomes" id="UP000789920">
    <property type="component" value="Unassembled WGS sequence"/>
</dbReference>
<protein>
    <submittedName>
        <fullName evidence="1">2492_t:CDS:1</fullName>
    </submittedName>
</protein>
<proteinExistence type="predicted"/>
<feature type="non-terminal residue" evidence="1">
    <location>
        <position position="1"/>
    </location>
</feature>
<reference evidence="1" key="1">
    <citation type="submission" date="2021-06" db="EMBL/GenBank/DDBJ databases">
        <authorList>
            <person name="Kallberg Y."/>
            <person name="Tangrot J."/>
            <person name="Rosling A."/>
        </authorList>
    </citation>
    <scope>NUCLEOTIDE SEQUENCE</scope>
    <source>
        <strain evidence="1">MA461A</strain>
    </source>
</reference>
<comment type="caution">
    <text evidence="1">The sequence shown here is derived from an EMBL/GenBank/DDBJ whole genome shotgun (WGS) entry which is preliminary data.</text>
</comment>
<evidence type="ECO:0000313" key="2">
    <source>
        <dbReference type="Proteomes" id="UP000789920"/>
    </source>
</evidence>
<name>A0ACA9QVM0_9GLOM</name>
<dbReference type="EMBL" id="CAJVQC010038432">
    <property type="protein sequence ID" value="CAG8766153.1"/>
    <property type="molecule type" value="Genomic_DNA"/>
</dbReference>
<gene>
    <name evidence="1" type="ORF">RPERSI_LOCUS15815</name>
</gene>
<accession>A0ACA9QVM0</accession>
<evidence type="ECO:0000313" key="1">
    <source>
        <dbReference type="EMBL" id="CAG8766153.1"/>
    </source>
</evidence>
<sequence length="58" mass="6730">KRDIWFLITSTSRRYIVPQTSEQQCACCVSRLVSIYLSPSYSRQSSSGVYDSLYSQQR</sequence>